<dbReference type="NCBIfam" id="NF040865">
    <property type="entry name" value="a_tRNA_ed_AlaXM"/>
    <property type="match status" value="1"/>
</dbReference>
<evidence type="ECO:0000313" key="6">
    <source>
        <dbReference type="EMBL" id="SIR10230.1"/>
    </source>
</evidence>
<comment type="cofactor">
    <cofactor evidence="1">
        <name>Zn(2+)</name>
        <dbReference type="ChEBI" id="CHEBI:29105"/>
    </cofactor>
</comment>
<dbReference type="GO" id="GO:0005737">
    <property type="term" value="C:cytoplasm"/>
    <property type="evidence" value="ECO:0007669"/>
    <property type="project" value="UniProtKB-SubCell"/>
</dbReference>
<dbReference type="GO" id="GO:0005524">
    <property type="term" value="F:ATP binding"/>
    <property type="evidence" value="ECO:0007669"/>
    <property type="project" value="InterPro"/>
</dbReference>
<organism evidence="6 7">
    <name type="scientific">Haladaptatus litoreus</name>
    <dbReference type="NCBI Taxonomy" id="553468"/>
    <lineage>
        <taxon>Archaea</taxon>
        <taxon>Methanobacteriati</taxon>
        <taxon>Methanobacteriota</taxon>
        <taxon>Stenosarchaea group</taxon>
        <taxon>Halobacteria</taxon>
        <taxon>Halobacteriales</taxon>
        <taxon>Haladaptataceae</taxon>
        <taxon>Haladaptatus</taxon>
    </lineage>
</organism>
<evidence type="ECO:0000256" key="4">
    <source>
        <dbReference type="ARBA" id="ARBA00022833"/>
    </source>
</evidence>
<dbReference type="InterPro" id="IPR018163">
    <property type="entry name" value="Thr/Ala-tRNA-synth_IIc_edit"/>
</dbReference>
<dbReference type="Pfam" id="PF01411">
    <property type="entry name" value="tRNA-synt_2c"/>
    <property type="match status" value="1"/>
</dbReference>
<dbReference type="Pfam" id="PF07973">
    <property type="entry name" value="tRNA_SAD"/>
    <property type="match status" value="1"/>
</dbReference>
<dbReference type="GO" id="GO:0004813">
    <property type="term" value="F:alanine-tRNA ligase activity"/>
    <property type="evidence" value="ECO:0007669"/>
    <property type="project" value="InterPro"/>
</dbReference>
<sequence>MTEALYLDATTDREFEATVERVAGDRVVLDRTLFYPDGGGQPCDTGVLEADDETWNVTDVRKKDTIYHTVDGTPPEEGATVTGQIDWERRYAHMQYHTAQHLLSAVLLDEYDAQTTGNQLYADRARIDCAYDRFSDEEFEHIESVMNDRIEEGLDVSWYEMERDEAESTLDPERTRIHLLPESIREIRIVEIEEYDRTACAGTHVENTDEIGEFRITGRETKGSDEERLKFVLD</sequence>
<dbReference type="InterPro" id="IPR053424">
    <property type="entry name" value="Alanyl-tRNA_Edit-Domain"/>
</dbReference>
<name>A0A1N6Y6M0_9EURY</name>
<dbReference type="GO" id="GO:0002161">
    <property type="term" value="F:aminoacyl-tRNA deacylase activity"/>
    <property type="evidence" value="ECO:0007669"/>
    <property type="project" value="UniProtKB-ARBA"/>
</dbReference>
<comment type="subcellular location">
    <subcellularLocation>
        <location evidence="2">Cytoplasm</location>
    </subcellularLocation>
</comment>
<dbReference type="EMBL" id="FTNO01000001">
    <property type="protein sequence ID" value="SIR10230.1"/>
    <property type="molecule type" value="Genomic_DNA"/>
</dbReference>
<dbReference type="InterPro" id="IPR051335">
    <property type="entry name" value="Alanyl-tRNA_Editing_Enzymes"/>
</dbReference>
<keyword evidence="3" id="KW-0479">Metal-binding</keyword>
<dbReference type="SMART" id="SM00863">
    <property type="entry name" value="tRNA_SAD"/>
    <property type="match status" value="1"/>
</dbReference>
<dbReference type="Gene3D" id="2.40.30.130">
    <property type="match status" value="1"/>
</dbReference>
<dbReference type="GO" id="GO:0046872">
    <property type="term" value="F:metal ion binding"/>
    <property type="evidence" value="ECO:0007669"/>
    <property type="project" value="UniProtKB-KW"/>
</dbReference>
<dbReference type="GO" id="GO:0006419">
    <property type="term" value="P:alanyl-tRNA aminoacylation"/>
    <property type="evidence" value="ECO:0007669"/>
    <property type="project" value="InterPro"/>
</dbReference>
<evidence type="ECO:0000256" key="2">
    <source>
        <dbReference type="ARBA" id="ARBA00004496"/>
    </source>
</evidence>
<evidence type="ECO:0000313" key="7">
    <source>
        <dbReference type="Proteomes" id="UP000186914"/>
    </source>
</evidence>
<dbReference type="SUPFAM" id="SSF50447">
    <property type="entry name" value="Translation proteins"/>
    <property type="match status" value="1"/>
</dbReference>
<dbReference type="InterPro" id="IPR009000">
    <property type="entry name" value="Transl_B-barrel_sf"/>
</dbReference>
<dbReference type="AlphaFoldDB" id="A0A1N6Y6M0"/>
<dbReference type="PANTHER" id="PTHR43462:SF1">
    <property type="entry name" value="ALANYL-TRNA EDITING PROTEIN AARSD1"/>
    <property type="match status" value="1"/>
</dbReference>
<dbReference type="InterPro" id="IPR018165">
    <property type="entry name" value="Ala-tRNA-synth_IIc_core"/>
</dbReference>
<dbReference type="SUPFAM" id="SSF55186">
    <property type="entry name" value="ThrRS/AlaRS common domain"/>
    <property type="match status" value="1"/>
</dbReference>
<keyword evidence="7" id="KW-1185">Reference proteome</keyword>
<dbReference type="PANTHER" id="PTHR43462">
    <property type="entry name" value="ALANYL-TRNA EDITING PROTEIN"/>
    <property type="match status" value="1"/>
</dbReference>
<proteinExistence type="predicted"/>
<dbReference type="GO" id="GO:0003676">
    <property type="term" value="F:nucleic acid binding"/>
    <property type="evidence" value="ECO:0007669"/>
    <property type="project" value="InterPro"/>
</dbReference>
<dbReference type="Gene3D" id="3.30.980.10">
    <property type="entry name" value="Threonyl-trna Synthetase, Chain A, domain 2"/>
    <property type="match status" value="1"/>
</dbReference>
<dbReference type="Proteomes" id="UP000186914">
    <property type="component" value="Unassembled WGS sequence"/>
</dbReference>
<reference evidence="7" key="1">
    <citation type="submission" date="2017-01" db="EMBL/GenBank/DDBJ databases">
        <authorList>
            <person name="Varghese N."/>
            <person name="Submissions S."/>
        </authorList>
    </citation>
    <scope>NUCLEOTIDE SEQUENCE [LARGE SCALE GENOMIC DNA]</scope>
    <source>
        <strain evidence="7">CGMCC 1.7737</strain>
    </source>
</reference>
<feature type="domain" description="Alanyl-transfer RNA synthetases family profile" evidence="5">
    <location>
        <begin position="1"/>
        <end position="234"/>
    </location>
</feature>
<protein>
    <submittedName>
        <fullName evidence="6">Misacylated tRNA(Ala) deacylase</fullName>
    </submittedName>
</protein>
<dbReference type="InterPro" id="IPR018164">
    <property type="entry name" value="Ala-tRNA-synth_IIc_N"/>
</dbReference>
<evidence type="ECO:0000259" key="5">
    <source>
        <dbReference type="PROSITE" id="PS50860"/>
    </source>
</evidence>
<dbReference type="InterPro" id="IPR012947">
    <property type="entry name" value="tRNA_SAD"/>
</dbReference>
<dbReference type="PROSITE" id="PS50860">
    <property type="entry name" value="AA_TRNA_LIGASE_II_ALA"/>
    <property type="match status" value="1"/>
</dbReference>
<evidence type="ECO:0000256" key="1">
    <source>
        <dbReference type="ARBA" id="ARBA00001947"/>
    </source>
</evidence>
<keyword evidence="4" id="KW-0862">Zinc</keyword>
<gene>
    <name evidence="6" type="ORF">SAMN05421858_1427</name>
</gene>
<evidence type="ECO:0000256" key="3">
    <source>
        <dbReference type="ARBA" id="ARBA00022723"/>
    </source>
</evidence>
<dbReference type="RefSeq" id="WP_175609632.1">
    <property type="nucleotide sequence ID" value="NZ_FTNO01000001.1"/>
</dbReference>
<accession>A0A1N6Y6M0</accession>